<dbReference type="Pfam" id="PF00083">
    <property type="entry name" value="Sugar_tr"/>
    <property type="match status" value="1"/>
</dbReference>
<feature type="transmembrane region" description="Helical" evidence="8">
    <location>
        <begin position="63"/>
        <end position="83"/>
    </location>
</feature>
<evidence type="ECO:0000256" key="1">
    <source>
        <dbReference type="ARBA" id="ARBA00004651"/>
    </source>
</evidence>
<keyword evidence="4 8" id="KW-0812">Transmembrane</keyword>
<keyword evidence="2" id="KW-0813">Transport</keyword>
<feature type="transmembrane region" description="Helical" evidence="8">
    <location>
        <begin position="95"/>
        <end position="113"/>
    </location>
</feature>
<evidence type="ECO:0000256" key="8">
    <source>
        <dbReference type="SAM" id="Phobius"/>
    </source>
</evidence>
<gene>
    <name evidence="10" type="ORF">BN970_01712</name>
</gene>
<evidence type="ECO:0000313" key="10">
    <source>
        <dbReference type="EMBL" id="CQD08853.1"/>
    </source>
</evidence>
<dbReference type="InterPro" id="IPR020846">
    <property type="entry name" value="MFS_dom"/>
</dbReference>
<evidence type="ECO:0000259" key="9">
    <source>
        <dbReference type="PROSITE" id="PS50850"/>
    </source>
</evidence>
<dbReference type="InterPro" id="IPR005829">
    <property type="entry name" value="Sugar_transporter_CS"/>
</dbReference>
<dbReference type="Gene3D" id="1.20.1250.20">
    <property type="entry name" value="MFS general substrate transporter like domains"/>
    <property type="match status" value="1"/>
</dbReference>
<feature type="transmembrane region" description="Helical" evidence="8">
    <location>
        <begin position="164"/>
        <end position="189"/>
    </location>
</feature>
<protein>
    <submittedName>
        <fullName evidence="10">Sugar transporter family protein</fullName>
    </submittedName>
</protein>
<organism evidence="10 11">
    <name type="scientific">Mycolicibacterium conceptionense</name>
    <dbReference type="NCBI Taxonomy" id="451644"/>
    <lineage>
        <taxon>Bacteria</taxon>
        <taxon>Bacillati</taxon>
        <taxon>Actinomycetota</taxon>
        <taxon>Actinomycetes</taxon>
        <taxon>Mycobacteriales</taxon>
        <taxon>Mycobacteriaceae</taxon>
        <taxon>Mycolicibacterium</taxon>
    </lineage>
</organism>
<evidence type="ECO:0000256" key="7">
    <source>
        <dbReference type="ARBA" id="ARBA00023136"/>
    </source>
</evidence>
<dbReference type="PROSITE" id="PS00217">
    <property type="entry name" value="SUGAR_TRANSPORT_2"/>
    <property type="match status" value="1"/>
</dbReference>
<dbReference type="GO" id="GO:0015293">
    <property type="term" value="F:symporter activity"/>
    <property type="evidence" value="ECO:0007669"/>
    <property type="project" value="UniProtKB-KW"/>
</dbReference>
<evidence type="ECO:0000256" key="5">
    <source>
        <dbReference type="ARBA" id="ARBA00022847"/>
    </source>
</evidence>
<dbReference type="PROSITE" id="PS50850">
    <property type="entry name" value="MFS"/>
    <property type="match status" value="1"/>
</dbReference>
<feature type="transmembrane region" description="Helical" evidence="8">
    <location>
        <begin position="251"/>
        <end position="269"/>
    </location>
</feature>
<evidence type="ECO:0000256" key="4">
    <source>
        <dbReference type="ARBA" id="ARBA00022692"/>
    </source>
</evidence>
<keyword evidence="6 8" id="KW-1133">Transmembrane helix</keyword>
<sequence length="295" mass="32635">MTTSTEAHQPAPSGRAETRRAIWNTIRGSSGNLVEWYDVYVYTVFATYFEAQFFDKADKNATVYVYAIFAVTFLTRPLGSWFFGRFADRRGRRAALTVSVSLMAACSLVIALVPSRETIGVAAPIILILCRLVQGFATGGEYGTSATYMSEAATRERRGFFSSFQYVTLVGGHVLAQFTLLIILTAFSTDQVHEFGWRIGFAIGGVAAIVVFWLRRTMDESLSPEQLEAIKQGKDKSSGSLSELLTRYWKPLLLCFLITMGGTLAFYAYSVNAPAIVKTTYKDQAMTATWVNLIG</sequence>
<dbReference type="InterPro" id="IPR036259">
    <property type="entry name" value="MFS_trans_sf"/>
</dbReference>
<dbReference type="Proteomes" id="UP000182227">
    <property type="component" value="Unassembled WGS sequence"/>
</dbReference>
<keyword evidence="3" id="KW-1003">Cell membrane</keyword>
<feature type="transmembrane region" description="Helical" evidence="8">
    <location>
        <begin position="195"/>
        <end position="214"/>
    </location>
</feature>
<evidence type="ECO:0000313" key="11">
    <source>
        <dbReference type="Proteomes" id="UP000182227"/>
    </source>
</evidence>
<reference evidence="10 11" key="1">
    <citation type="submission" date="2015-03" db="EMBL/GenBank/DDBJ databases">
        <authorList>
            <person name="Murphy D."/>
        </authorList>
    </citation>
    <scope>NUCLEOTIDE SEQUENCE [LARGE SCALE GENOMIC DNA]</scope>
    <source>
        <strain evidence="10 11">D16</strain>
    </source>
</reference>
<evidence type="ECO:0000256" key="3">
    <source>
        <dbReference type="ARBA" id="ARBA00022475"/>
    </source>
</evidence>
<feature type="transmembrane region" description="Helical" evidence="8">
    <location>
        <begin position="119"/>
        <end position="143"/>
    </location>
</feature>
<dbReference type="AlphaFoldDB" id="A0A0U1D630"/>
<dbReference type="GO" id="GO:0005886">
    <property type="term" value="C:plasma membrane"/>
    <property type="evidence" value="ECO:0007669"/>
    <property type="project" value="UniProtKB-SubCell"/>
</dbReference>
<accession>A0A0U1D630</accession>
<keyword evidence="10" id="KW-0762">Sugar transport</keyword>
<evidence type="ECO:0000256" key="6">
    <source>
        <dbReference type="ARBA" id="ARBA00022989"/>
    </source>
</evidence>
<proteinExistence type="predicted"/>
<keyword evidence="5" id="KW-0769">Symport</keyword>
<feature type="domain" description="Major facilitator superfamily (MFS) profile" evidence="9">
    <location>
        <begin position="24"/>
        <end position="295"/>
    </location>
</feature>
<dbReference type="PANTHER" id="PTHR43528">
    <property type="entry name" value="ALPHA-KETOGLUTARATE PERMEASE"/>
    <property type="match status" value="1"/>
</dbReference>
<dbReference type="EMBL" id="CTEF01000001">
    <property type="protein sequence ID" value="CQD08853.1"/>
    <property type="molecule type" value="Genomic_DNA"/>
</dbReference>
<comment type="subcellular location">
    <subcellularLocation>
        <location evidence="1">Cell membrane</location>
        <topology evidence="1">Multi-pass membrane protein</topology>
    </subcellularLocation>
</comment>
<name>A0A0U1D630_9MYCO</name>
<keyword evidence="7 8" id="KW-0472">Membrane</keyword>
<dbReference type="PANTHER" id="PTHR43528:SF1">
    <property type="entry name" value="ALPHA-KETOGLUTARATE PERMEASE"/>
    <property type="match status" value="1"/>
</dbReference>
<dbReference type="SUPFAM" id="SSF103473">
    <property type="entry name" value="MFS general substrate transporter"/>
    <property type="match status" value="1"/>
</dbReference>
<dbReference type="InterPro" id="IPR051084">
    <property type="entry name" value="H+-coupled_symporters"/>
</dbReference>
<evidence type="ECO:0000256" key="2">
    <source>
        <dbReference type="ARBA" id="ARBA00022448"/>
    </source>
</evidence>
<dbReference type="InterPro" id="IPR005828">
    <property type="entry name" value="MFS_sugar_transport-like"/>
</dbReference>